<dbReference type="InterPro" id="IPR052065">
    <property type="entry name" value="Compl_asym_regulator"/>
</dbReference>
<evidence type="ECO:0000256" key="8">
    <source>
        <dbReference type="ARBA" id="ARBA00023136"/>
    </source>
</evidence>
<keyword evidence="11" id="KW-1185">Reference proteome</keyword>
<dbReference type="FunFam" id="2.20.100.10:FF:000001">
    <property type="entry name" value="semaphorin-5A isoform X1"/>
    <property type="match status" value="6"/>
</dbReference>
<evidence type="ECO:0000256" key="2">
    <source>
        <dbReference type="ARBA" id="ARBA00004613"/>
    </source>
</evidence>
<dbReference type="FunFam" id="2.20.100.10:FF:000007">
    <property type="entry name" value="Thrombospondin 1"/>
    <property type="match status" value="2"/>
</dbReference>
<evidence type="ECO:0000256" key="9">
    <source>
        <dbReference type="ARBA" id="ARBA00023157"/>
    </source>
</evidence>
<dbReference type="GO" id="GO:0016020">
    <property type="term" value="C:membrane"/>
    <property type="evidence" value="ECO:0007669"/>
    <property type="project" value="UniProtKB-SubCell"/>
</dbReference>
<dbReference type="PANTHER" id="PTHR22906:SF43">
    <property type="entry name" value="PROPERDIN"/>
    <property type="match status" value="1"/>
</dbReference>
<keyword evidence="7" id="KW-1133">Transmembrane helix</keyword>
<evidence type="ECO:0000313" key="10">
    <source>
        <dbReference type="EMBL" id="CAB3978084.1"/>
    </source>
</evidence>
<evidence type="ECO:0000256" key="3">
    <source>
        <dbReference type="ARBA" id="ARBA00022525"/>
    </source>
</evidence>
<sequence length="1143" mass="123712">MAITQTGQFGQLARRRVATVPELVHEGVRSPSLCQVGRLVLNLEMILRATLVLKDLVLRSLASGQHGKAVQRRAVTVTCGGGAMSRFRNCSDPLPMHGGKGCERIGSAFGIKSCGDNYCPVDGGYSMWSEFGPCSRTCGTGYQKRKRTCTSPSPEHGGKDCFQFGYTEDVQECAADPCPISGNFSDWSDWSNCSASCGNGVMVRSRSCNTPAPSFGGQDCTSLGPQIEQRNCVTESCPEHCSCGGWTGWSECTRSCGGGFQTRKRQCTPPKSGLESCTNEEQETQLCNLNVCPVNGKYNSWSVWSACSSTCGLGQKKRSRTCNNPSASYGGLDCTRYGANEQAVDCFVADCPVDGAFSQWTDWSECSKSCGWGHQSRERDCNSPEPSRGGKDCTAFGDSNELQACMIVECPVDGKHTAWMPWGECSKTCGEGRKRRKRECTAPKPDFGGKTCAEQKLGDTAETTSCNLGPCPNAGDWGEWSAWSYCSATCGRGKMERSRQCDSPEPVGGGKPCIGLLTQQKDCSIRDCPVNGNYTNWGKWTECDAKCGNGFQTRWRSCSNPVSTGGGQECAEYGADSESKPCFKKPCKVDGSWGQWAQWSMCSKTCGDGGQVRSRVCDDPKPAAGGATCVGTATQEKYCRTRDCCDIPYVDLGCFVDTGKPSTMPEMLLTDTDSQSPLFSGVGIKRGIKDWDDYMLNLICRCAQITNEKGYSHFGIQNLGECRSGVNVGNSYSSQGARVAYTHQGPRPWVGCLGKGMQQCRRPSLSCVGQDQTNYVYGLKDIGPLNGNYTAWSMWSSCSKSCNRGITSRRRSCTNPPPLYDGKDCEEIGADEEIQECFLKPCAVNGAWSGWAIWSDCSSSCGTGRRTRIRGCNSPNPSNGGDLCSGPDTEIAECYKKDCPVDGRWSDWQAWDPCSVSCGFGVQLRTRYCNNPAPVSGGKICEGDLVESSPCEAKPCPIYGGYADWSNWSVCSRSCGRGSKARVRKCINPLPRYGGESCEKLGPAVEKTHCNANPCPVQGNWGSWNAWSKCSAHCGPGVRTRDRRCNNPYPNYGGASCVGKGHESTVCSMPDCPIDGDWGAWSDWSDCQSDCGIATRHRTRACIDPPPAHGGRGCEGDAEEYHDCKLDHCPIDGAYSDWSAWGL</sequence>
<dbReference type="SMART" id="SM00209">
    <property type="entry name" value="TSP1"/>
    <property type="match status" value="16"/>
</dbReference>
<accession>A0A7D9H8A6</accession>
<dbReference type="SUPFAM" id="SSF82895">
    <property type="entry name" value="TSP-1 type 1 repeat"/>
    <property type="match status" value="15"/>
</dbReference>
<keyword evidence="8" id="KW-0472">Membrane</keyword>
<dbReference type="PROSITE" id="PS50092">
    <property type="entry name" value="TSP1"/>
    <property type="match status" value="16"/>
</dbReference>
<dbReference type="PANTHER" id="PTHR22906">
    <property type="entry name" value="PROPERDIN"/>
    <property type="match status" value="1"/>
</dbReference>
<reference evidence="10" key="1">
    <citation type="submission" date="2020-04" db="EMBL/GenBank/DDBJ databases">
        <authorList>
            <person name="Alioto T."/>
            <person name="Alioto T."/>
            <person name="Gomez Garrido J."/>
        </authorList>
    </citation>
    <scope>NUCLEOTIDE SEQUENCE</scope>
    <source>
        <strain evidence="10">A484AB</strain>
    </source>
</reference>
<name>A0A7D9H8A6_PARCT</name>
<dbReference type="InterPro" id="IPR000884">
    <property type="entry name" value="TSP1_rpt"/>
</dbReference>
<keyword evidence="9" id="KW-1015">Disulfide bond</keyword>
<evidence type="ECO:0000256" key="1">
    <source>
        <dbReference type="ARBA" id="ARBA00004167"/>
    </source>
</evidence>
<dbReference type="FunFam" id="2.20.100.10:FF:000002">
    <property type="entry name" value="Unc-5 netrin receptor C"/>
    <property type="match status" value="3"/>
</dbReference>
<keyword evidence="3" id="KW-0964">Secreted</keyword>
<keyword evidence="6" id="KW-0677">Repeat</keyword>
<dbReference type="Proteomes" id="UP001152795">
    <property type="component" value="Unassembled WGS sequence"/>
</dbReference>
<dbReference type="AlphaFoldDB" id="A0A7D9H8A6"/>
<dbReference type="InterPro" id="IPR036383">
    <property type="entry name" value="TSP1_rpt_sf"/>
</dbReference>
<dbReference type="Pfam" id="PF00090">
    <property type="entry name" value="TSP_1"/>
    <property type="match status" value="15"/>
</dbReference>
<gene>
    <name evidence="10" type="ORF">PACLA_8A087063</name>
</gene>
<evidence type="ECO:0000256" key="4">
    <source>
        <dbReference type="ARBA" id="ARBA00022692"/>
    </source>
</evidence>
<evidence type="ECO:0000256" key="7">
    <source>
        <dbReference type="ARBA" id="ARBA00022989"/>
    </source>
</evidence>
<evidence type="ECO:0000256" key="5">
    <source>
        <dbReference type="ARBA" id="ARBA00022729"/>
    </source>
</evidence>
<evidence type="ECO:0000313" key="11">
    <source>
        <dbReference type="Proteomes" id="UP001152795"/>
    </source>
</evidence>
<keyword evidence="5" id="KW-0732">Signal</keyword>
<evidence type="ECO:0000256" key="6">
    <source>
        <dbReference type="ARBA" id="ARBA00022737"/>
    </source>
</evidence>
<keyword evidence="4" id="KW-0812">Transmembrane</keyword>
<dbReference type="OrthoDB" id="446173at2759"/>
<dbReference type="EMBL" id="CACRXK020000088">
    <property type="protein sequence ID" value="CAB3978084.1"/>
    <property type="molecule type" value="Genomic_DNA"/>
</dbReference>
<comment type="caution">
    <text evidence="10">The sequence shown here is derived from an EMBL/GenBank/DDBJ whole genome shotgun (WGS) entry which is preliminary data.</text>
</comment>
<protein>
    <submittedName>
        <fullName evidence="10">Uncharacterized protein</fullName>
    </submittedName>
</protein>
<dbReference type="PRINTS" id="PR01705">
    <property type="entry name" value="TSP1REPEAT"/>
</dbReference>
<dbReference type="Gene3D" id="2.20.100.10">
    <property type="entry name" value="Thrombospondin type-1 (TSP1) repeat"/>
    <property type="match status" value="16"/>
</dbReference>
<proteinExistence type="predicted"/>
<organism evidence="10 11">
    <name type="scientific">Paramuricea clavata</name>
    <name type="common">Red gorgonian</name>
    <name type="synonym">Violescent sea-whip</name>
    <dbReference type="NCBI Taxonomy" id="317549"/>
    <lineage>
        <taxon>Eukaryota</taxon>
        <taxon>Metazoa</taxon>
        <taxon>Cnidaria</taxon>
        <taxon>Anthozoa</taxon>
        <taxon>Octocorallia</taxon>
        <taxon>Malacalcyonacea</taxon>
        <taxon>Plexauridae</taxon>
        <taxon>Paramuricea</taxon>
    </lineage>
</organism>
<comment type="subcellular location">
    <subcellularLocation>
        <location evidence="1">Membrane</location>
        <topology evidence="1">Single-pass membrane protein</topology>
    </subcellularLocation>
    <subcellularLocation>
        <location evidence="2">Secreted</location>
    </subcellularLocation>
</comment>